<evidence type="ECO:0000259" key="2">
    <source>
        <dbReference type="PROSITE" id="PS50003"/>
    </source>
</evidence>
<dbReference type="Pfam" id="PF00169">
    <property type="entry name" value="PH"/>
    <property type="match status" value="2"/>
</dbReference>
<dbReference type="SMART" id="SM00233">
    <property type="entry name" value="PH"/>
    <property type="match status" value="2"/>
</dbReference>
<reference evidence="3" key="2">
    <citation type="submission" date="2025-09" db="UniProtKB">
        <authorList>
            <consortium name="Ensembl"/>
        </authorList>
    </citation>
    <scope>IDENTIFICATION</scope>
</reference>
<name>A0A8B9UU96_9AVES</name>
<dbReference type="InterPro" id="IPR051707">
    <property type="entry name" value="PI-Interact_SigTrans_Reg"/>
</dbReference>
<feature type="compositionally biased region" description="Basic and acidic residues" evidence="1">
    <location>
        <begin position="420"/>
        <end position="430"/>
    </location>
</feature>
<dbReference type="PANTHER" id="PTHR14336:SF5">
    <property type="entry name" value="PLECKSTRIN HOMOLOGY DOMAIN-CONTAINING FAMILY A MEMBER 2"/>
    <property type="match status" value="1"/>
</dbReference>
<feature type="compositionally biased region" description="Polar residues" evidence="1">
    <location>
        <begin position="344"/>
        <end position="355"/>
    </location>
</feature>
<feature type="region of interest" description="Disordered" evidence="1">
    <location>
        <begin position="148"/>
        <end position="169"/>
    </location>
</feature>
<dbReference type="AlphaFoldDB" id="A0A8B9UU96"/>
<proteinExistence type="predicted"/>
<dbReference type="InterPro" id="IPR001849">
    <property type="entry name" value="PH_domain"/>
</dbReference>
<evidence type="ECO:0000256" key="1">
    <source>
        <dbReference type="SAM" id="MobiDB-lite"/>
    </source>
</evidence>
<dbReference type="PROSITE" id="PS50003">
    <property type="entry name" value="PH_DOMAIN"/>
    <property type="match status" value="2"/>
</dbReference>
<keyword evidence="4" id="KW-1185">Reference proteome</keyword>
<reference evidence="3" key="1">
    <citation type="submission" date="2025-08" db="UniProtKB">
        <authorList>
            <consortium name="Ensembl"/>
        </authorList>
    </citation>
    <scope>IDENTIFICATION</scope>
</reference>
<feature type="domain" description="PH" evidence="2">
    <location>
        <begin position="109"/>
        <end position="142"/>
    </location>
</feature>
<sequence>KPGLVLTFPRGCPPVGCAVPGAGGFPCSGAAAEPAWAAGSRGCCLSKAGTGGTAGAWGAPACPWSCAHAWKLPPLGHVVSVHGYPSFFLSSALSQVSIATPKQKPKTPFCFVINALSQRYFLQASDQKDLQDWVEALNRASKITVPKGGGVPPAEITKPPAVPQAQDRKPQVAYKTEIIGGVVVHTPISINQNGGDGAEGSDLAAHPLLRRSQSYIPVSATKPPTGPPAIKSGYCVKQGNVRKSWKRRYFVLDEFSISYYKCEQDKEPLRSILLKDVCKTHECLVKSGDLLMRDNLFEIITSSRTFYIQADSPEDMHSWIRAIAGAVQALKTRPREISFMRSCSMTKPAPSQQRQPAEERKALCKAPSTSSWQPWTPVPQAEGKQPALAEVPVPMRDAVFVPAFTERDVGATQGQRLRHRSEPQHLKEKSFAFDLDDESIRTSDV</sequence>
<dbReference type="Proteomes" id="UP000694549">
    <property type="component" value="Unplaced"/>
</dbReference>
<feature type="domain" description="PH" evidence="2">
    <location>
        <begin position="228"/>
        <end position="328"/>
    </location>
</feature>
<evidence type="ECO:0000313" key="4">
    <source>
        <dbReference type="Proteomes" id="UP000694549"/>
    </source>
</evidence>
<organism evidence="3 4">
    <name type="scientific">Anas zonorhyncha</name>
    <name type="common">Eastern spot-billed duck</name>
    <dbReference type="NCBI Taxonomy" id="75864"/>
    <lineage>
        <taxon>Eukaryota</taxon>
        <taxon>Metazoa</taxon>
        <taxon>Chordata</taxon>
        <taxon>Craniata</taxon>
        <taxon>Vertebrata</taxon>
        <taxon>Euteleostomi</taxon>
        <taxon>Archelosauria</taxon>
        <taxon>Archosauria</taxon>
        <taxon>Dinosauria</taxon>
        <taxon>Saurischia</taxon>
        <taxon>Theropoda</taxon>
        <taxon>Coelurosauria</taxon>
        <taxon>Aves</taxon>
        <taxon>Neognathae</taxon>
        <taxon>Galloanserae</taxon>
        <taxon>Anseriformes</taxon>
        <taxon>Anatidae</taxon>
        <taxon>Anatinae</taxon>
        <taxon>Anas</taxon>
    </lineage>
</organism>
<dbReference type="CDD" id="cd13271">
    <property type="entry name" value="PH2_TAPP1_2"/>
    <property type="match status" value="1"/>
</dbReference>
<dbReference type="Gene3D" id="2.30.29.30">
    <property type="entry name" value="Pleckstrin-homology domain (PH domain)/Phosphotyrosine-binding domain (PTB)"/>
    <property type="match status" value="2"/>
</dbReference>
<dbReference type="PANTHER" id="PTHR14336">
    <property type="entry name" value="TANDEM PH DOMAIN CONTAINING PROTEIN"/>
    <property type="match status" value="1"/>
</dbReference>
<feature type="region of interest" description="Disordered" evidence="1">
    <location>
        <begin position="344"/>
        <end position="380"/>
    </location>
</feature>
<protein>
    <submittedName>
        <fullName evidence="3">Pleckstrin homology domain containing A2</fullName>
    </submittedName>
</protein>
<feature type="region of interest" description="Disordered" evidence="1">
    <location>
        <begin position="407"/>
        <end position="430"/>
    </location>
</feature>
<accession>A0A8B9UU96</accession>
<dbReference type="Ensembl" id="ENSAZOT00000015718.1">
    <property type="protein sequence ID" value="ENSAZOP00000014631.1"/>
    <property type="gene ID" value="ENSAZOG00000009276.1"/>
</dbReference>
<evidence type="ECO:0000313" key="3">
    <source>
        <dbReference type="Ensembl" id="ENSAZOP00000014631.1"/>
    </source>
</evidence>
<dbReference type="InterPro" id="IPR011993">
    <property type="entry name" value="PH-like_dom_sf"/>
</dbReference>
<dbReference type="FunFam" id="2.30.29.30:FF:000049">
    <property type="entry name" value="pleckstrin homology domain-containing family A member 1 isoform X1"/>
    <property type="match status" value="1"/>
</dbReference>
<dbReference type="SUPFAM" id="SSF50729">
    <property type="entry name" value="PH domain-like"/>
    <property type="match status" value="2"/>
</dbReference>